<dbReference type="SUPFAM" id="SSF55048">
    <property type="entry name" value="Probable ACP-binding domain of malonyl-CoA ACP transacylase"/>
    <property type="match status" value="1"/>
</dbReference>
<dbReference type="InterPro" id="IPR049552">
    <property type="entry name" value="PKS_DH_N"/>
</dbReference>
<dbReference type="InterPro" id="IPR020841">
    <property type="entry name" value="PKS_Beta-ketoAc_synthase_dom"/>
</dbReference>
<name>A0A8H6USK7_9EURO</name>
<gene>
    <name evidence="7" type="ORF">CNMCM5623_007177</name>
</gene>
<dbReference type="InterPro" id="IPR014031">
    <property type="entry name" value="Ketoacyl_synth_C"/>
</dbReference>
<evidence type="ECO:0000256" key="2">
    <source>
        <dbReference type="ARBA" id="ARBA00022553"/>
    </source>
</evidence>
<keyword evidence="1" id="KW-0596">Phosphopantetheine</keyword>
<dbReference type="GO" id="GO:0004312">
    <property type="term" value="F:fatty acid synthase activity"/>
    <property type="evidence" value="ECO:0007669"/>
    <property type="project" value="TreeGrafter"/>
</dbReference>
<dbReference type="Pfam" id="PF21089">
    <property type="entry name" value="PKS_DH_N"/>
    <property type="match status" value="1"/>
</dbReference>
<dbReference type="InterPro" id="IPR020807">
    <property type="entry name" value="PKS_DH"/>
</dbReference>
<dbReference type="SUPFAM" id="SSF53901">
    <property type="entry name" value="Thiolase-like"/>
    <property type="match status" value="1"/>
</dbReference>
<feature type="region of interest" description="C-terminal hotdog fold" evidence="4">
    <location>
        <begin position="787"/>
        <end position="939"/>
    </location>
</feature>
<dbReference type="Gene3D" id="3.10.129.110">
    <property type="entry name" value="Polyketide synthase dehydratase"/>
    <property type="match status" value="1"/>
</dbReference>
<dbReference type="InterPro" id="IPR050091">
    <property type="entry name" value="PKS_NRPS_Biosynth_Enz"/>
</dbReference>
<evidence type="ECO:0000259" key="5">
    <source>
        <dbReference type="PROSITE" id="PS52004"/>
    </source>
</evidence>
<dbReference type="PROSITE" id="PS52004">
    <property type="entry name" value="KS3_2"/>
    <property type="match status" value="1"/>
</dbReference>
<dbReference type="SMART" id="SM00826">
    <property type="entry name" value="PKS_DH"/>
    <property type="match status" value="1"/>
</dbReference>
<evidence type="ECO:0000313" key="7">
    <source>
        <dbReference type="EMBL" id="KAF7161690.1"/>
    </source>
</evidence>
<evidence type="ECO:0000256" key="3">
    <source>
        <dbReference type="ARBA" id="ARBA00022679"/>
    </source>
</evidence>
<dbReference type="Pfam" id="PF02801">
    <property type="entry name" value="Ketoacyl-synt_C"/>
    <property type="match status" value="1"/>
</dbReference>
<organism evidence="7 8">
    <name type="scientific">Aspergillus felis</name>
    <dbReference type="NCBI Taxonomy" id="1287682"/>
    <lineage>
        <taxon>Eukaryota</taxon>
        <taxon>Fungi</taxon>
        <taxon>Dikarya</taxon>
        <taxon>Ascomycota</taxon>
        <taxon>Pezizomycotina</taxon>
        <taxon>Eurotiomycetes</taxon>
        <taxon>Eurotiomycetidae</taxon>
        <taxon>Eurotiales</taxon>
        <taxon>Aspergillaceae</taxon>
        <taxon>Aspergillus</taxon>
        <taxon>Aspergillus subgen. Fumigati</taxon>
    </lineage>
</organism>
<dbReference type="Gene3D" id="3.40.50.720">
    <property type="entry name" value="NAD(P)-binding Rossmann-like Domain"/>
    <property type="match status" value="1"/>
</dbReference>
<dbReference type="InterPro" id="IPR001227">
    <property type="entry name" value="Ac_transferase_dom_sf"/>
</dbReference>
<dbReference type="InterPro" id="IPR014043">
    <property type="entry name" value="Acyl_transferase_dom"/>
</dbReference>
<dbReference type="Pfam" id="PF00698">
    <property type="entry name" value="Acyl_transf_1"/>
    <property type="match status" value="1"/>
</dbReference>
<dbReference type="Gene3D" id="3.40.47.10">
    <property type="match status" value="1"/>
</dbReference>
<feature type="active site" description="Proton acceptor; for dehydratase activity" evidence="4">
    <location>
        <position position="708"/>
    </location>
</feature>
<comment type="caution">
    <text evidence="7">The sequence shown here is derived from an EMBL/GenBank/DDBJ whole genome shotgun (WGS) entry which is preliminary data.</text>
</comment>
<dbReference type="InterPro" id="IPR016035">
    <property type="entry name" value="Acyl_Trfase/lysoPLipase"/>
</dbReference>
<dbReference type="CDD" id="cd00833">
    <property type="entry name" value="PKS"/>
    <property type="match status" value="1"/>
</dbReference>
<dbReference type="AlphaFoldDB" id="A0A8H6USK7"/>
<dbReference type="OrthoDB" id="329835at2759"/>
<feature type="domain" description="Ketosynthase family 3 (KS3)" evidence="5">
    <location>
        <begin position="1"/>
        <end position="185"/>
    </location>
</feature>
<feature type="active site" description="Proton donor; for dehydratase activity" evidence="4">
    <location>
        <position position="846"/>
    </location>
</feature>
<dbReference type="Pfam" id="PF14765">
    <property type="entry name" value="PS-DH"/>
    <property type="match status" value="1"/>
</dbReference>
<dbReference type="InterPro" id="IPR016036">
    <property type="entry name" value="Malonyl_transacylase_ACP-bd"/>
</dbReference>
<dbReference type="InterPro" id="IPR016039">
    <property type="entry name" value="Thiolase-like"/>
</dbReference>
<evidence type="ECO:0000256" key="4">
    <source>
        <dbReference type="PROSITE-ProRule" id="PRU01363"/>
    </source>
</evidence>
<protein>
    <recommendedName>
        <fullName evidence="9">Polyketide synthase</fullName>
    </recommendedName>
</protein>
<dbReference type="InterPro" id="IPR049900">
    <property type="entry name" value="PKS_mFAS_DH"/>
</dbReference>
<sequence>MDGDHIEAVIRSTGVNSDGHTKGITKPNAASQTELIRQTYRDAGLDPIRDRCQYFECHGTGTAAGDPIEARAVHDACFHTEPGTASNSRIPDGKLYVGSVKTIIGHLEGCAGIAGVLKAVLAIKNRTIPPNMHFHEPNPEVIPFCDRLEIPTAPIPWPDTGRSPIRARYDALSSPVRETTITPHDIFIGPLLFSANSSTSLIANVKNMAERIRSDASINLESLVWTLYARRSVLPIKAFFTGGTVQRLLNFMDRFVAESQETTSSTAGIKYQPLNPTQSPGVLGIFTGQGAQWASMGFSLFQQNLVFRAAIERCQAALAALHDGPAWVLVDELARGASESRIGEAALSQPLCTALQIGLVDMLQSAGIKLDAVVGHSSGEIAAVYAAGIIDAEAAIKIAYYRGYYAKLATGARGQAGRMMATAMSFDEAEEFCARPQWHGRIVAAASNSPQSVTLSGDIDAIEEAMQIFVSEKKFARVLRTDTAYHSHHMQPCAEPYLRSLRACQIKVNPPRKDCVWISSVRGDTQLLESDLSALADQYWVDNMCNPVLFSQAVETSIWNGGPFDVAVELGPHPALQGPVEQTIKAVYGPIPAYAGLMHRGDNEIEAFSGGVGVAWSRLGPDFVDMSGYRKGFKGADRLRPQVLKDLPPYSWDHSKQYWKESRISRQYRLRQDTPHELLGRRVPDDTDDSRRWRNVLRLSELPWVKNHIFQGQVLFPGAGDVAMALEAARALTDDRPATLFEIADVSLRRALVIPEQGGVKTVFTARVIDAEKWEKRYRSTRLPSNNVPVDMGRFYDAMNNVGLDYQGIFRGLVYGKRSRGCSSVKAAWGADMQIDSYVVNPGFLDVAFQSLYTAFSSPASGEIRAPYLPIHIERLAVNPNVPYRIANDETQMEADAFLTVSDSTLLRGDIQVYQCESQHAALQVEGISMKSMSEPQPENDRCLFSETVWGPDVSLGIAEVASRRAKDDTRLIEALDRPPHLNPDSDTIHRPRAVIGDEAPNEDALNALLKYSKLMRCVPRFENFEGYLDFEDVHRVAGAIAADALSSAESRETKSAVLFMHHSSGHKVSMKDFEGRMEALFACAFEEVSAAEWIDRALQAGIDPLITGYLEAMTMKGETIRFPYMGETGSL</sequence>
<dbReference type="InterPro" id="IPR049551">
    <property type="entry name" value="PKS_DH_C"/>
</dbReference>
<feature type="domain" description="PKS/mFAS DH" evidence="6">
    <location>
        <begin position="676"/>
        <end position="939"/>
    </location>
</feature>
<dbReference type="PROSITE" id="PS52019">
    <property type="entry name" value="PKS_MFAS_DH"/>
    <property type="match status" value="1"/>
</dbReference>
<feature type="region of interest" description="N-terminal hotdog fold" evidence="4">
    <location>
        <begin position="676"/>
        <end position="783"/>
    </location>
</feature>
<dbReference type="Proteomes" id="UP000654922">
    <property type="component" value="Unassembled WGS sequence"/>
</dbReference>
<dbReference type="PANTHER" id="PTHR43775">
    <property type="entry name" value="FATTY ACID SYNTHASE"/>
    <property type="match status" value="1"/>
</dbReference>
<dbReference type="EMBL" id="JACBAE010001360">
    <property type="protein sequence ID" value="KAF7161690.1"/>
    <property type="molecule type" value="Genomic_DNA"/>
</dbReference>
<dbReference type="SMART" id="SM00827">
    <property type="entry name" value="PKS_AT"/>
    <property type="match status" value="1"/>
</dbReference>
<dbReference type="InterPro" id="IPR042104">
    <property type="entry name" value="PKS_dehydratase_sf"/>
</dbReference>
<proteinExistence type="predicted"/>
<dbReference type="PANTHER" id="PTHR43775:SF20">
    <property type="entry name" value="HYBRID PKS-NRPS SYNTHETASE APDA"/>
    <property type="match status" value="1"/>
</dbReference>
<keyword evidence="2" id="KW-0597">Phosphoprotein</keyword>
<accession>A0A8H6USK7</accession>
<dbReference type="GO" id="GO:0044550">
    <property type="term" value="P:secondary metabolite biosynthetic process"/>
    <property type="evidence" value="ECO:0007669"/>
    <property type="project" value="UniProtKB-ARBA"/>
</dbReference>
<dbReference type="Gene3D" id="3.10.129.120">
    <property type="match status" value="1"/>
</dbReference>
<keyword evidence="3" id="KW-0808">Transferase</keyword>
<evidence type="ECO:0000313" key="8">
    <source>
        <dbReference type="Proteomes" id="UP000654922"/>
    </source>
</evidence>
<evidence type="ECO:0000256" key="1">
    <source>
        <dbReference type="ARBA" id="ARBA00022450"/>
    </source>
</evidence>
<dbReference type="SUPFAM" id="SSF52151">
    <property type="entry name" value="FabD/lysophospholipase-like"/>
    <property type="match status" value="1"/>
</dbReference>
<dbReference type="SMART" id="SM00825">
    <property type="entry name" value="PKS_KS"/>
    <property type="match status" value="1"/>
</dbReference>
<evidence type="ECO:0000259" key="6">
    <source>
        <dbReference type="PROSITE" id="PS52019"/>
    </source>
</evidence>
<reference evidence="7" key="1">
    <citation type="submission" date="2020-06" db="EMBL/GenBank/DDBJ databases">
        <title>Draft genome sequences of strains closely related to Aspergillus parafelis and Aspergillus hiratsukae.</title>
        <authorList>
            <person name="Dos Santos R.A.C."/>
            <person name="Rivero-Menendez O."/>
            <person name="Steenwyk J.L."/>
            <person name="Mead M.E."/>
            <person name="Goldman G.H."/>
            <person name="Alastruey-Izquierdo A."/>
            <person name="Rokas A."/>
        </authorList>
    </citation>
    <scope>NUCLEOTIDE SEQUENCE</scope>
    <source>
        <strain evidence="7">CNM-CM5623</strain>
    </source>
</reference>
<evidence type="ECO:0008006" key="9">
    <source>
        <dbReference type="Google" id="ProtNLM"/>
    </source>
</evidence>
<dbReference type="GO" id="GO:0006633">
    <property type="term" value="P:fatty acid biosynthetic process"/>
    <property type="evidence" value="ECO:0007669"/>
    <property type="project" value="TreeGrafter"/>
</dbReference>
<dbReference type="Gene3D" id="3.40.366.10">
    <property type="entry name" value="Malonyl-Coenzyme A Acyl Carrier Protein, domain 2"/>
    <property type="match status" value="1"/>
</dbReference>